<keyword evidence="3" id="KW-0862">Zinc</keyword>
<name>A0A5J4ZJJ1_9ASTE</name>
<evidence type="ECO:0000313" key="7">
    <source>
        <dbReference type="Proteomes" id="UP000325577"/>
    </source>
</evidence>
<feature type="region of interest" description="Disordered" evidence="4">
    <location>
        <begin position="716"/>
        <end position="735"/>
    </location>
</feature>
<dbReference type="PANTHER" id="PTHR47863">
    <property type="entry name" value="RING/FYVE/PHD ZINC FINGER SUPERFAMILY PROTEIN"/>
    <property type="match status" value="1"/>
</dbReference>
<dbReference type="EMBL" id="CM018050">
    <property type="protein sequence ID" value="KAA8518209.1"/>
    <property type="molecule type" value="Genomic_DNA"/>
</dbReference>
<dbReference type="OrthoDB" id="608866at2759"/>
<dbReference type="PROSITE" id="PS50090">
    <property type="entry name" value="MYB_LIKE"/>
    <property type="match status" value="1"/>
</dbReference>
<dbReference type="InterPro" id="IPR011011">
    <property type="entry name" value="Znf_FYVE_PHD"/>
</dbReference>
<dbReference type="SMART" id="SM00249">
    <property type="entry name" value="PHD"/>
    <property type="match status" value="1"/>
</dbReference>
<dbReference type="Proteomes" id="UP000325577">
    <property type="component" value="Linkage Group LG7"/>
</dbReference>
<dbReference type="SMART" id="SM00717">
    <property type="entry name" value="SANT"/>
    <property type="match status" value="1"/>
</dbReference>
<evidence type="ECO:0000256" key="1">
    <source>
        <dbReference type="ARBA" id="ARBA00022723"/>
    </source>
</evidence>
<accession>A0A5J4ZJJ1</accession>
<evidence type="ECO:0000256" key="3">
    <source>
        <dbReference type="ARBA" id="ARBA00022833"/>
    </source>
</evidence>
<dbReference type="Gene3D" id="1.10.10.60">
    <property type="entry name" value="Homeodomain-like"/>
    <property type="match status" value="1"/>
</dbReference>
<dbReference type="GO" id="GO:0008270">
    <property type="term" value="F:zinc ion binding"/>
    <property type="evidence" value="ECO:0007669"/>
    <property type="project" value="UniProtKB-KW"/>
</dbReference>
<organism evidence="6 7">
    <name type="scientific">Nyssa sinensis</name>
    <dbReference type="NCBI Taxonomy" id="561372"/>
    <lineage>
        <taxon>Eukaryota</taxon>
        <taxon>Viridiplantae</taxon>
        <taxon>Streptophyta</taxon>
        <taxon>Embryophyta</taxon>
        <taxon>Tracheophyta</taxon>
        <taxon>Spermatophyta</taxon>
        <taxon>Magnoliopsida</taxon>
        <taxon>eudicotyledons</taxon>
        <taxon>Gunneridae</taxon>
        <taxon>Pentapetalae</taxon>
        <taxon>asterids</taxon>
        <taxon>Cornales</taxon>
        <taxon>Nyssaceae</taxon>
        <taxon>Nyssa</taxon>
    </lineage>
</organism>
<evidence type="ECO:0000259" key="5">
    <source>
        <dbReference type="PROSITE" id="PS50090"/>
    </source>
</evidence>
<dbReference type="SUPFAM" id="SSF57903">
    <property type="entry name" value="FYVE/PHD zinc finger"/>
    <property type="match status" value="1"/>
</dbReference>
<dbReference type="Gene3D" id="3.30.40.10">
    <property type="entry name" value="Zinc/RING finger domain, C3HC4 (zinc finger)"/>
    <property type="match status" value="1"/>
</dbReference>
<dbReference type="AlphaFoldDB" id="A0A5J4ZJJ1"/>
<feature type="compositionally biased region" description="Acidic residues" evidence="4">
    <location>
        <begin position="721"/>
        <end position="730"/>
    </location>
</feature>
<evidence type="ECO:0000313" key="6">
    <source>
        <dbReference type="EMBL" id="KAA8518209.1"/>
    </source>
</evidence>
<keyword evidence="1" id="KW-0479">Metal-binding</keyword>
<feature type="compositionally biased region" description="Basic and acidic residues" evidence="4">
    <location>
        <begin position="307"/>
        <end position="326"/>
    </location>
</feature>
<dbReference type="InterPro" id="IPR001005">
    <property type="entry name" value="SANT/Myb"/>
</dbReference>
<dbReference type="PROSITE" id="PS01359">
    <property type="entry name" value="ZF_PHD_1"/>
    <property type="match status" value="1"/>
</dbReference>
<feature type="compositionally biased region" description="Basic and acidic residues" evidence="4">
    <location>
        <begin position="573"/>
        <end position="586"/>
    </location>
</feature>
<feature type="region of interest" description="Disordered" evidence="4">
    <location>
        <begin position="573"/>
        <end position="595"/>
    </location>
</feature>
<dbReference type="CDD" id="cd11660">
    <property type="entry name" value="SANT_TRF"/>
    <property type="match status" value="1"/>
</dbReference>
<sequence>MAAKPYSASTLRWIWVIETLASSTQVDASLLMDLIKRTPEIFDDLGSNATEMVSLRILESLFAERNRMTIGVSPAPNSKIGFDPSERCEDVFRHIWCEISASNSKIDGTEMLNWDIQPFILHKRACLPKCVLQQLKDAILKGSHPILASLKERSGLAIRNQSEARILVDDVDLNAVAGRLQGSGTDGPIVAAQGNIISSTSENRDELLQEYSPVRDLLPSKRDRSDLATENLATQFHEDRISIDSGLDPHLHAVKKIKQDVTCTHQAIGQNSVPLNEPLEDPSGRIGQLNGRKGCDLATGSQVEGLEESRLSKGPHDKHIALEKPGRSNGAGDDDFQHNHAQIYCNNKKTTQDTSGDGPCQNISADEAKDNNGHFAEMGSNGAPPDVTRQNISFDEARGNCGHSSQVNISNGEPPDGSHWKNFADKAKDDMENNRELEMSSDSDEYNDEKIDVSMKKHSFLSSQYSFSQDSLATSDWTELNLCMKCNKSGQLLVCSTSACPLVVHENCLGSAASFDDGGNFYCPFCAYSQAISKYLEVKKKASLARKELAAFIGLGNEHQLKKLPKRLRSERNQLRQDGGDVDRNNETNYNGNYVNKVNNPQCRTNIEDKQQAEPSALRVNDNLPCGEQGVAMINGPLRALPEDNREVEKMGQECQSARVLGGHHIEVQADHRHGGDNSSCRDAGIVHACERHAEVGVQQNVSGQPIIDSSHKAACQPNVDTEESSEEDNNSIASNYSIRFRKPEKRYTYPAIPQLRRKKVPWTQVEEDILKEGVRRFSSENDRSIPWKKILEFGGNVFQKGRTTIDLKDKWRNICRSPKSK</sequence>
<protein>
    <recommendedName>
        <fullName evidence="5">Myb-like domain-containing protein</fullName>
    </recommendedName>
</protein>
<dbReference type="InterPro" id="IPR001965">
    <property type="entry name" value="Znf_PHD"/>
</dbReference>
<dbReference type="InterPro" id="IPR013083">
    <property type="entry name" value="Znf_RING/FYVE/PHD"/>
</dbReference>
<keyword evidence="7" id="KW-1185">Reference proteome</keyword>
<feature type="compositionally biased region" description="Polar residues" evidence="4">
    <location>
        <begin position="402"/>
        <end position="411"/>
    </location>
</feature>
<dbReference type="InterPro" id="IPR019786">
    <property type="entry name" value="Zinc_finger_PHD-type_CS"/>
</dbReference>
<keyword evidence="2" id="KW-0863">Zinc-finger</keyword>
<feature type="domain" description="Myb-like" evidence="5">
    <location>
        <begin position="755"/>
        <end position="816"/>
    </location>
</feature>
<gene>
    <name evidence="6" type="ORF">F0562_015683</name>
</gene>
<dbReference type="SUPFAM" id="SSF46689">
    <property type="entry name" value="Homeodomain-like"/>
    <property type="match status" value="1"/>
</dbReference>
<dbReference type="PANTHER" id="PTHR47863:SF4">
    <property type="entry name" value="RING_FYVE_PHD ZINC FINGER SUPERFAMILY PROTEIN"/>
    <property type="match status" value="1"/>
</dbReference>
<dbReference type="Pfam" id="PF00249">
    <property type="entry name" value="Myb_DNA-binding"/>
    <property type="match status" value="1"/>
</dbReference>
<feature type="compositionally biased region" description="Polar residues" evidence="4">
    <location>
        <begin position="344"/>
        <end position="355"/>
    </location>
</feature>
<reference evidence="6 7" key="1">
    <citation type="submission" date="2019-09" db="EMBL/GenBank/DDBJ databases">
        <title>A chromosome-level genome assembly of the Chinese tupelo Nyssa sinensis.</title>
        <authorList>
            <person name="Yang X."/>
            <person name="Kang M."/>
            <person name="Yang Y."/>
            <person name="Xiong H."/>
            <person name="Wang M."/>
            <person name="Zhang Z."/>
            <person name="Wang Z."/>
            <person name="Wu H."/>
            <person name="Ma T."/>
            <person name="Liu J."/>
            <person name="Xi Z."/>
        </authorList>
    </citation>
    <scope>NUCLEOTIDE SEQUENCE [LARGE SCALE GENOMIC DNA]</scope>
    <source>
        <strain evidence="6">J267</strain>
        <tissue evidence="6">Leaf</tissue>
    </source>
</reference>
<dbReference type="InterPro" id="IPR009057">
    <property type="entry name" value="Homeodomain-like_sf"/>
</dbReference>
<evidence type="ECO:0000256" key="4">
    <source>
        <dbReference type="SAM" id="MobiDB-lite"/>
    </source>
</evidence>
<proteinExistence type="predicted"/>
<feature type="region of interest" description="Disordered" evidence="4">
    <location>
        <begin position="286"/>
        <end position="422"/>
    </location>
</feature>
<evidence type="ECO:0000256" key="2">
    <source>
        <dbReference type="ARBA" id="ARBA00022771"/>
    </source>
</evidence>